<dbReference type="InterPro" id="IPR038989">
    <property type="entry name" value="UbiJ"/>
</dbReference>
<comment type="subcellular location">
    <subcellularLocation>
        <location evidence="1">Cytoplasm</location>
    </subcellularLocation>
</comment>
<dbReference type="Proteomes" id="UP001164712">
    <property type="component" value="Chromosome"/>
</dbReference>
<evidence type="ECO:0000313" key="4">
    <source>
        <dbReference type="EMBL" id="WAT00419.1"/>
    </source>
</evidence>
<accession>A0ABY7HM29</accession>
<sequence>MLLTPLLTAAIETALNHLLFKDRSMKAARLRLAGKVLRIELQELSSPLTLIFSEQKVDVVGQWDGAADCTVISRLSTLRKLRDRQQLAPLIRSGELNVEGDIQVVQQFSALMDMSEWEPAELLAPYLGDIAAQGISQAISGGFRFLTAGVKKHQGQVAQVITEEWKLAPGALEAAWFSDEVSALEQQANALEARLNKLLGGNR</sequence>
<dbReference type="SUPFAM" id="SSF55718">
    <property type="entry name" value="SCP-like"/>
    <property type="match status" value="1"/>
</dbReference>
<organism evidence="4 5">
    <name type="scientific">Rouxiella chamberiensis</name>
    <dbReference type="NCBI Taxonomy" id="1513468"/>
    <lineage>
        <taxon>Bacteria</taxon>
        <taxon>Pseudomonadati</taxon>
        <taxon>Pseudomonadota</taxon>
        <taxon>Gammaproteobacteria</taxon>
        <taxon>Enterobacterales</taxon>
        <taxon>Yersiniaceae</taxon>
        <taxon>Rouxiella</taxon>
    </lineage>
</organism>
<protein>
    <recommendedName>
        <fullName evidence="1">Ubiquinone biosynthesis accessory factor UbiJ</fullName>
    </recommendedName>
</protein>
<comment type="pathway">
    <text evidence="1">Cofactor biosynthesis; ubiquinone biosynthesis.</text>
</comment>
<evidence type="ECO:0000256" key="1">
    <source>
        <dbReference type="HAMAP-Rule" id="MF_02215"/>
    </source>
</evidence>
<dbReference type="RefSeq" id="WP_045049816.1">
    <property type="nucleotide sequence ID" value="NZ_CP114058.1"/>
</dbReference>
<dbReference type="HAMAP" id="MF_02215">
    <property type="entry name" value="UbiJ"/>
    <property type="match status" value="1"/>
</dbReference>
<feature type="coiled-coil region" evidence="2">
    <location>
        <begin position="174"/>
        <end position="201"/>
    </location>
</feature>
<dbReference type="Pfam" id="PF02036">
    <property type="entry name" value="SCP2"/>
    <property type="match status" value="1"/>
</dbReference>
<dbReference type="InterPro" id="IPR036527">
    <property type="entry name" value="SCP2_sterol-bd_dom_sf"/>
</dbReference>
<dbReference type="PANTHER" id="PTHR38693">
    <property type="entry name" value="UBIQUINONE BIOSYNTHESIS PROTEIN UBIJ"/>
    <property type="match status" value="1"/>
</dbReference>
<keyword evidence="1" id="KW-0831">Ubiquinone biosynthesis</keyword>
<dbReference type="InterPro" id="IPR003033">
    <property type="entry name" value="SCP2_sterol-bd_dom"/>
</dbReference>
<evidence type="ECO:0000259" key="3">
    <source>
        <dbReference type="Pfam" id="PF02036"/>
    </source>
</evidence>
<proteinExistence type="inferred from homology"/>
<evidence type="ECO:0000313" key="5">
    <source>
        <dbReference type="Proteomes" id="UP001164712"/>
    </source>
</evidence>
<reference evidence="4" key="1">
    <citation type="submission" date="2022-12" db="EMBL/GenBank/DDBJ databases">
        <title>Complete genome sequence of an Australian strain of Rouxiella badensis DAR84756 and resolution of the R. badensis DSM100043 and R. chamberiensis DSM28324 genomes.</title>
        <authorList>
            <person name="Paul S."/>
            <person name="Anderson P.J."/>
            <person name="Maynard G."/>
            <person name="Dyall-Smith M."/>
            <person name="Kudinha T."/>
        </authorList>
    </citation>
    <scope>NUCLEOTIDE SEQUENCE</scope>
    <source>
        <strain evidence="4">DSM 28324</strain>
    </source>
</reference>
<keyword evidence="2" id="KW-0175">Coiled coil</keyword>
<comment type="similarity">
    <text evidence="1">Belongs to the UbiJ family.</text>
</comment>
<keyword evidence="5" id="KW-1185">Reference proteome</keyword>
<dbReference type="PANTHER" id="PTHR38693:SF1">
    <property type="entry name" value="UBIQUINONE BIOSYNTHESIS ACCESSORY FACTOR UBIJ"/>
    <property type="match status" value="1"/>
</dbReference>
<name>A0ABY7HM29_9GAMM</name>
<feature type="domain" description="SCP2" evidence="3">
    <location>
        <begin position="15"/>
        <end position="113"/>
    </location>
</feature>
<keyword evidence="1" id="KW-0963">Cytoplasm</keyword>
<dbReference type="EMBL" id="CP114058">
    <property type="protein sequence ID" value="WAT00419.1"/>
    <property type="molecule type" value="Genomic_DNA"/>
</dbReference>
<evidence type="ECO:0000256" key="2">
    <source>
        <dbReference type="SAM" id="Coils"/>
    </source>
</evidence>
<gene>
    <name evidence="1" type="primary">ubiJ</name>
    <name evidence="4" type="ORF">O1V66_16035</name>
</gene>
<comment type="function">
    <text evidence="1">Required for ubiquinone (coenzyme Q) biosynthesis. Binds hydrophobic ubiquinone biosynthetic intermediates via its SCP2 domain and is essential for the stability of the Ubi complex. May constitute a docking platform where Ubi enzymes assemble and access their SCP2-bound polyprenyl substrates.</text>
</comment>